<protein>
    <submittedName>
        <fullName evidence="1">Uncharacterized protein</fullName>
    </submittedName>
</protein>
<dbReference type="Proteomes" id="UP000186922">
    <property type="component" value="Unassembled WGS sequence"/>
</dbReference>
<keyword evidence="2" id="KW-1185">Reference proteome</keyword>
<sequence length="119" mass="13783">MYENAAQLDWKSRKYVGYLHLIITEAFTQMMRVASKFYTVDIPSCSIYYSESLQELEVSVRYRDRCISEQQPEDCSLQPFLVGYNTRWKPSPSVTLSCSQAIYIADVSKNLKKGIMLNC</sequence>
<organism evidence="1 2">
    <name type="scientific">Ramazzottius varieornatus</name>
    <name type="common">Water bear</name>
    <name type="synonym">Tardigrade</name>
    <dbReference type="NCBI Taxonomy" id="947166"/>
    <lineage>
        <taxon>Eukaryota</taxon>
        <taxon>Metazoa</taxon>
        <taxon>Ecdysozoa</taxon>
        <taxon>Tardigrada</taxon>
        <taxon>Eutardigrada</taxon>
        <taxon>Parachela</taxon>
        <taxon>Hypsibioidea</taxon>
        <taxon>Ramazzottiidae</taxon>
        <taxon>Ramazzottius</taxon>
    </lineage>
</organism>
<evidence type="ECO:0000313" key="2">
    <source>
        <dbReference type="Proteomes" id="UP000186922"/>
    </source>
</evidence>
<gene>
    <name evidence="1" type="primary">RvY_04635-1</name>
    <name evidence="1" type="synonym">RvY_04635.1</name>
    <name evidence="1" type="ORF">RvY_04635</name>
</gene>
<evidence type="ECO:0000313" key="1">
    <source>
        <dbReference type="EMBL" id="GAU92572.1"/>
    </source>
</evidence>
<dbReference type="EMBL" id="BDGG01000002">
    <property type="protein sequence ID" value="GAU92572.1"/>
    <property type="molecule type" value="Genomic_DNA"/>
</dbReference>
<reference evidence="1 2" key="1">
    <citation type="journal article" date="2016" name="Nat. Commun.">
        <title>Extremotolerant tardigrade genome and improved radiotolerance of human cultured cells by tardigrade-unique protein.</title>
        <authorList>
            <person name="Hashimoto T."/>
            <person name="Horikawa D.D."/>
            <person name="Saito Y."/>
            <person name="Kuwahara H."/>
            <person name="Kozuka-Hata H."/>
            <person name="Shin-I T."/>
            <person name="Minakuchi Y."/>
            <person name="Ohishi K."/>
            <person name="Motoyama A."/>
            <person name="Aizu T."/>
            <person name="Enomoto A."/>
            <person name="Kondo K."/>
            <person name="Tanaka S."/>
            <person name="Hara Y."/>
            <person name="Koshikawa S."/>
            <person name="Sagara H."/>
            <person name="Miura T."/>
            <person name="Yokobori S."/>
            <person name="Miyagawa K."/>
            <person name="Suzuki Y."/>
            <person name="Kubo T."/>
            <person name="Oyama M."/>
            <person name="Kohara Y."/>
            <person name="Fujiyama A."/>
            <person name="Arakawa K."/>
            <person name="Katayama T."/>
            <person name="Toyoda A."/>
            <person name="Kunieda T."/>
        </authorList>
    </citation>
    <scope>NUCLEOTIDE SEQUENCE [LARGE SCALE GENOMIC DNA]</scope>
    <source>
        <strain evidence="1 2">YOKOZUNA-1</strain>
    </source>
</reference>
<name>A0A1D1UXZ4_RAMVA</name>
<comment type="caution">
    <text evidence="1">The sequence shown here is derived from an EMBL/GenBank/DDBJ whole genome shotgun (WGS) entry which is preliminary data.</text>
</comment>
<proteinExistence type="predicted"/>
<accession>A0A1D1UXZ4</accession>
<dbReference type="AlphaFoldDB" id="A0A1D1UXZ4"/>